<evidence type="ECO:0000256" key="15">
    <source>
        <dbReference type="ARBA" id="ARBA00054097"/>
    </source>
</evidence>
<dbReference type="GO" id="GO:0009398">
    <property type="term" value="P:FMN biosynthetic process"/>
    <property type="evidence" value="ECO:0007669"/>
    <property type="project" value="UniProtKB-UniPathway"/>
</dbReference>
<dbReference type="GeneID" id="106154979"/>
<comment type="catalytic activity">
    <reaction evidence="14">
        <text>riboflavin + ATP = FMN + ADP + H(+)</text>
        <dbReference type="Rhea" id="RHEA:14357"/>
        <dbReference type="ChEBI" id="CHEBI:15378"/>
        <dbReference type="ChEBI" id="CHEBI:30616"/>
        <dbReference type="ChEBI" id="CHEBI:57986"/>
        <dbReference type="ChEBI" id="CHEBI:58210"/>
        <dbReference type="ChEBI" id="CHEBI:456216"/>
        <dbReference type="EC" id="2.7.1.26"/>
    </reaction>
    <physiologicalReaction direction="left-to-right" evidence="14">
        <dbReference type="Rhea" id="RHEA:14358"/>
    </physiologicalReaction>
</comment>
<evidence type="ECO:0000256" key="16">
    <source>
        <dbReference type="ARBA" id="ARBA00077632"/>
    </source>
</evidence>
<dbReference type="SUPFAM" id="SSF82114">
    <property type="entry name" value="Riboflavin kinase-like"/>
    <property type="match status" value="1"/>
</dbReference>
<evidence type="ECO:0000256" key="14">
    <source>
        <dbReference type="ARBA" id="ARBA00050912"/>
    </source>
</evidence>
<comment type="function">
    <text evidence="15">Catalyzes the phosphorylation of riboflavin (vitamin B2) to form flavin-mononucleotide (FMN), hence rate-limiting enzyme in the synthesis of FAD. Essential for TNF-induced reactive oxygen species (ROS) production. Through its interaction with both TNFRSF1A and CYBA, physically and functionally couples TNFRSF1A to NADPH oxidase. TNF-activation of RFK may enhance the incorporation of FAD in NADPH oxidase, a critical step for the assembly and activation of NADPH oxidase.</text>
</comment>
<dbReference type="AlphaFoldDB" id="A0A1S3HJ39"/>
<name>A0A1S3HJ39_LINAN</name>
<dbReference type="InterPro" id="IPR023468">
    <property type="entry name" value="Riboflavin_kinase"/>
</dbReference>
<evidence type="ECO:0000256" key="6">
    <source>
        <dbReference type="ARBA" id="ARBA00022643"/>
    </source>
</evidence>
<keyword evidence="9" id="KW-0547">Nucleotide-binding</keyword>
<feature type="domain" description="Riboflavin kinase" evidence="17">
    <location>
        <begin position="8"/>
        <end position="138"/>
    </location>
</feature>
<keyword evidence="10 19" id="KW-0418">Kinase</keyword>
<evidence type="ECO:0000256" key="5">
    <source>
        <dbReference type="ARBA" id="ARBA00022630"/>
    </source>
</evidence>
<keyword evidence="7" id="KW-0808">Transferase</keyword>
<dbReference type="PANTHER" id="PTHR22749:SF6">
    <property type="entry name" value="RIBOFLAVIN KINASE"/>
    <property type="match status" value="1"/>
</dbReference>
<evidence type="ECO:0000313" key="19">
    <source>
        <dbReference type="RefSeq" id="XP_013385009.1"/>
    </source>
</evidence>
<dbReference type="Pfam" id="PF01687">
    <property type="entry name" value="Flavokinase"/>
    <property type="match status" value="1"/>
</dbReference>
<dbReference type="KEGG" id="lak:106154979"/>
<sequence length="159" mass="18448">MGSRIKMFSCFPYFSEGVVVKGFGRGSKELGIPTANYPENVVEHLPKEVEGGVYFGWANVDNGPVHKMVMSIGYNPYYHNKMKTMETHIMHDFKKDFYGSMLKTVMLGYVRPMLDFKSLDELIEAIQSDIKEADKQLEKPEFKQYQNDSFFFSNEQRSR</sequence>
<dbReference type="PANTHER" id="PTHR22749">
    <property type="entry name" value="RIBOFLAVIN KINASE/FMN ADENYLYLTRANSFERASE"/>
    <property type="match status" value="1"/>
</dbReference>
<accession>A0A1S3HJ39</accession>
<dbReference type="GO" id="GO:0009231">
    <property type="term" value="P:riboflavin biosynthetic process"/>
    <property type="evidence" value="ECO:0007669"/>
    <property type="project" value="InterPro"/>
</dbReference>
<dbReference type="Gene3D" id="2.40.30.30">
    <property type="entry name" value="Riboflavin kinase-like"/>
    <property type="match status" value="1"/>
</dbReference>
<keyword evidence="5" id="KW-0285">Flavoprotein</keyword>
<dbReference type="InterPro" id="IPR015865">
    <property type="entry name" value="Riboflavin_kinase_bac/euk"/>
</dbReference>
<keyword evidence="18" id="KW-1185">Reference proteome</keyword>
<dbReference type="InParanoid" id="A0A1S3HJ39"/>
<organism evidence="18 19">
    <name type="scientific">Lingula anatina</name>
    <name type="common">Brachiopod</name>
    <name type="synonym">Lingula unguis</name>
    <dbReference type="NCBI Taxonomy" id="7574"/>
    <lineage>
        <taxon>Eukaryota</taxon>
        <taxon>Metazoa</taxon>
        <taxon>Spiralia</taxon>
        <taxon>Lophotrochozoa</taxon>
        <taxon>Brachiopoda</taxon>
        <taxon>Linguliformea</taxon>
        <taxon>Lingulata</taxon>
        <taxon>Lingulida</taxon>
        <taxon>Linguloidea</taxon>
        <taxon>Lingulidae</taxon>
        <taxon>Lingula</taxon>
    </lineage>
</organism>
<evidence type="ECO:0000313" key="18">
    <source>
        <dbReference type="Proteomes" id="UP000085678"/>
    </source>
</evidence>
<dbReference type="UniPathway" id="UPA00276">
    <property type="reaction ID" value="UER00406"/>
</dbReference>
<evidence type="ECO:0000256" key="2">
    <source>
        <dbReference type="ARBA" id="ARBA00005201"/>
    </source>
</evidence>
<dbReference type="EC" id="2.7.1.26" evidence="3"/>
<evidence type="ECO:0000256" key="7">
    <source>
        <dbReference type="ARBA" id="ARBA00022679"/>
    </source>
</evidence>
<protein>
    <recommendedName>
        <fullName evidence="4">Riboflavin kinase</fullName>
        <ecNumber evidence="3">2.7.1.26</ecNumber>
    </recommendedName>
    <alternativeName>
        <fullName evidence="16">ATP:riboflavin 5'-phosphotransferase</fullName>
    </alternativeName>
    <alternativeName>
        <fullName evidence="13">Flavokinase</fullName>
    </alternativeName>
</protein>
<dbReference type="GO" id="GO:0046872">
    <property type="term" value="F:metal ion binding"/>
    <property type="evidence" value="ECO:0007669"/>
    <property type="project" value="UniProtKB-KW"/>
</dbReference>
<gene>
    <name evidence="19" type="primary">LOC106154979</name>
</gene>
<evidence type="ECO:0000256" key="12">
    <source>
        <dbReference type="ARBA" id="ARBA00022840"/>
    </source>
</evidence>
<keyword evidence="11" id="KW-0862">Zinc</keyword>
<evidence type="ECO:0000259" key="17">
    <source>
        <dbReference type="SMART" id="SM00904"/>
    </source>
</evidence>
<dbReference type="InterPro" id="IPR023465">
    <property type="entry name" value="Riboflavin_kinase_dom_sf"/>
</dbReference>
<evidence type="ECO:0000256" key="8">
    <source>
        <dbReference type="ARBA" id="ARBA00022723"/>
    </source>
</evidence>
<reference evidence="19" key="1">
    <citation type="submission" date="2025-08" db="UniProtKB">
        <authorList>
            <consortium name="RefSeq"/>
        </authorList>
    </citation>
    <scope>IDENTIFICATION</scope>
    <source>
        <tissue evidence="19">Gonads</tissue>
    </source>
</reference>
<evidence type="ECO:0000256" key="11">
    <source>
        <dbReference type="ARBA" id="ARBA00022833"/>
    </source>
</evidence>
<dbReference type="FunFam" id="2.40.30.30:FF:000002">
    <property type="entry name" value="Riboflavin kinase, putative"/>
    <property type="match status" value="1"/>
</dbReference>
<comment type="cofactor">
    <cofactor evidence="1">
        <name>Zn(2+)</name>
        <dbReference type="ChEBI" id="CHEBI:29105"/>
    </cofactor>
</comment>
<comment type="pathway">
    <text evidence="2">Cofactor biosynthesis; FMN biosynthesis; FMN from riboflavin (ATP route): step 1/1.</text>
</comment>
<proteinExistence type="predicted"/>
<dbReference type="Proteomes" id="UP000085678">
    <property type="component" value="Unplaced"/>
</dbReference>
<dbReference type="GO" id="GO:0008531">
    <property type="term" value="F:riboflavin kinase activity"/>
    <property type="evidence" value="ECO:0007669"/>
    <property type="project" value="UniProtKB-EC"/>
</dbReference>
<dbReference type="SMART" id="SM00904">
    <property type="entry name" value="Flavokinase"/>
    <property type="match status" value="1"/>
</dbReference>
<keyword evidence="8" id="KW-0479">Metal-binding</keyword>
<keyword evidence="12" id="KW-0067">ATP-binding</keyword>
<evidence type="ECO:0000256" key="3">
    <source>
        <dbReference type="ARBA" id="ARBA00012105"/>
    </source>
</evidence>
<evidence type="ECO:0000256" key="1">
    <source>
        <dbReference type="ARBA" id="ARBA00001947"/>
    </source>
</evidence>
<evidence type="ECO:0000256" key="10">
    <source>
        <dbReference type="ARBA" id="ARBA00022777"/>
    </source>
</evidence>
<evidence type="ECO:0000256" key="13">
    <source>
        <dbReference type="ARBA" id="ARBA00029789"/>
    </source>
</evidence>
<dbReference type="OrthoDB" id="276388at2759"/>
<keyword evidence="6" id="KW-0288">FMN</keyword>
<evidence type="ECO:0000256" key="4">
    <source>
        <dbReference type="ARBA" id="ARBA00017394"/>
    </source>
</evidence>
<dbReference type="RefSeq" id="XP_013385009.1">
    <property type="nucleotide sequence ID" value="XM_013529555.1"/>
</dbReference>
<evidence type="ECO:0000256" key="9">
    <source>
        <dbReference type="ARBA" id="ARBA00022741"/>
    </source>
</evidence>
<dbReference type="GO" id="GO:0005739">
    <property type="term" value="C:mitochondrion"/>
    <property type="evidence" value="ECO:0007669"/>
    <property type="project" value="TreeGrafter"/>
</dbReference>
<dbReference type="FunCoup" id="A0A1S3HJ39">
    <property type="interactions" value="1441"/>
</dbReference>
<dbReference type="GO" id="GO:0005524">
    <property type="term" value="F:ATP binding"/>
    <property type="evidence" value="ECO:0007669"/>
    <property type="project" value="UniProtKB-KW"/>
</dbReference>
<dbReference type="STRING" id="7574.A0A1S3HJ39"/>